<keyword evidence="8" id="KW-1185">Reference proteome</keyword>
<keyword evidence="3" id="KW-0804">Transcription</keyword>
<dbReference type="InterPro" id="IPR009057">
    <property type="entry name" value="Homeodomain-like_sf"/>
</dbReference>
<dbReference type="PANTHER" id="PTHR47506">
    <property type="entry name" value="TRANSCRIPTIONAL REGULATORY PROTEIN"/>
    <property type="match status" value="1"/>
</dbReference>
<proteinExistence type="predicted"/>
<dbReference type="Pfam" id="PF00440">
    <property type="entry name" value="TetR_N"/>
    <property type="match status" value="1"/>
</dbReference>
<dbReference type="EMBL" id="JAGEOK010000029">
    <property type="protein sequence ID" value="MBO2442945.1"/>
    <property type="molecule type" value="Genomic_DNA"/>
</dbReference>
<organism evidence="7 8">
    <name type="scientific">Actinomadura nitritigenes</name>
    <dbReference type="NCBI Taxonomy" id="134602"/>
    <lineage>
        <taxon>Bacteria</taxon>
        <taxon>Bacillati</taxon>
        <taxon>Actinomycetota</taxon>
        <taxon>Actinomycetes</taxon>
        <taxon>Streptosporangiales</taxon>
        <taxon>Thermomonosporaceae</taxon>
        <taxon>Actinomadura</taxon>
    </lineage>
</organism>
<dbReference type="InterPro" id="IPR036271">
    <property type="entry name" value="Tet_transcr_reg_TetR-rel_C_sf"/>
</dbReference>
<dbReference type="PROSITE" id="PS50977">
    <property type="entry name" value="HTH_TETR_2"/>
    <property type="match status" value="1"/>
</dbReference>
<keyword evidence="2 4" id="KW-0238">DNA-binding</keyword>
<reference evidence="7 8" key="1">
    <citation type="submission" date="2021-03" db="EMBL/GenBank/DDBJ databases">
        <authorList>
            <person name="Kanchanasin P."/>
            <person name="Saeng-In P."/>
            <person name="Phongsopitanun W."/>
            <person name="Yuki M."/>
            <person name="Kudo T."/>
            <person name="Ohkuma M."/>
            <person name="Tanasupawat S."/>
        </authorList>
    </citation>
    <scope>NUCLEOTIDE SEQUENCE [LARGE SCALE GENOMIC DNA]</scope>
    <source>
        <strain evidence="7 8">L46</strain>
    </source>
</reference>
<evidence type="ECO:0000313" key="8">
    <source>
        <dbReference type="Proteomes" id="UP000666915"/>
    </source>
</evidence>
<dbReference type="Proteomes" id="UP000666915">
    <property type="component" value="Unassembled WGS sequence"/>
</dbReference>
<feature type="region of interest" description="Disordered" evidence="5">
    <location>
        <begin position="1"/>
        <end position="57"/>
    </location>
</feature>
<dbReference type="PANTHER" id="PTHR47506:SF1">
    <property type="entry name" value="HTH-TYPE TRANSCRIPTIONAL REGULATOR YJDC"/>
    <property type="match status" value="1"/>
</dbReference>
<comment type="caution">
    <text evidence="7">The sequence shown here is derived from an EMBL/GenBank/DDBJ whole genome shotgun (WGS) entry which is preliminary data.</text>
</comment>
<evidence type="ECO:0000313" key="7">
    <source>
        <dbReference type="EMBL" id="MBO2442945.1"/>
    </source>
</evidence>
<feature type="DNA-binding region" description="H-T-H motif" evidence="4">
    <location>
        <begin position="85"/>
        <end position="104"/>
    </location>
</feature>
<evidence type="ECO:0000256" key="3">
    <source>
        <dbReference type="ARBA" id="ARBA00023163"/>
    </source>
</evidence>
<evidence type="ECO:0000256" key="4">
    <source>
        <dbReference type="PROSITE-ProRule" id="PRU00335"/>
    </source>
</evidence>
<feature type="compositionally biased region" description="Gly residues" evidence="5">
    <location>
        <begin position="1"/>
        <end position="48"/>
    </location>
</feature>
<name>A0ABS3R9P0_9ACTN</name>
<keyword evidence="1" id="KW-0805">Transcription regulation</keyword>
<gene>
    <name evidence="7" type="ORF">J4557_36000</name>
</gene>
<dbReference type="InterPro" id="IPR001647">
    <property type="entry name" value="HTH_TetR"/>
</dbReference>
<evidence type="ECO:0000259" key="6">
    <source>
        <dbReference type="PROSITE" id="PS50977"/>
    </source>
</evidence>
<evidence type="ECO:0000256" key="1">
    <source>
        <dbReference type="ARBA" id="ARBA00023015"/>
    </source>
</evidence>
<evidence type="ECO:0000256" key="5">
    <source>
        <dbReference type="SAM" id="MobiDB-lite"/>
    </source>
</evidence>
<dbReference type="Gene3D" id="1.10.357.10">
    <property type="entry name" value="Tetracycline Repressor, domain 2"/>
    <property type="match status" value="1"/>
</dbReference>
<dbReference type="RefSeq" id="WP_208271266.1">
    <property type="nucleotide sequence ID" value="NZ_BAAAGM010000046.1"/>
</dbReference>
<feature type="domain" description="HTH tetR-type" evidence="6">
    <location>
        <begin position="62"/>
        <end position="122"/>
    </location>
</feature>
<sequence length="248" mass="25692">MRSGGTGAGSGGTGAGSGGTGAGSGGTGAGSGGTGAGSGGAGAGGGSLPRGRHHLTREQVRASQRLRLLEGMTAAVGERGYARTTVADVLKRARVSRETFYEHFTDKQECFMSAYEHAADRILGVVNEALRARDEPALGRLERALHAYLRELAADAAAARTFLLEIYAAGPAAAALRYRVQRRFTEVVDGLLAEDERFRALPDPEFACRMLIGGIASLVSGHVALGEHAALPALCAPILGHVRSLLDR</sequence>
<accession>A0ABS3R9P0</accession>
<dbReference type="SUPFAM" id="SSF48498">
    <property type="entry name" value="Tetracyclin repressor-like, C-terminal domain"/>
    <property type="match status" value="1"/>
</dbReference>
<dbReference type="SUPFAM" id="SSF46689">
    <property type="entry name" value="Homeodomain-like"/>
    <property type="match status" value="1"/>
</dbReference>
<dbReference type="Gene3D" id="1.10.10.60">
    <property type="entry name" value="Homeodomain-like"/>
    <property type="match status" value="1"/>
</dbReference>
<protein>
    <submittedName>
        <fullName evidence="7">TetR/AcrR family transcriptional regulator</fullName>
    </submittedName>
</protein>
<evidence type="ECO:0000256" key="2">
    <source>
        <dbReference type="ARBA" id="ARBA00023125"/>
    </source>
</evidence>